<evidence type="ECO:0000256" key="4">
    <source>
        <dbReference type="ARBA" id="ARBA00023172"/>
    </source>
</evidence>
<feature type="domain" description="Tn3 transposase DDE" evidence="5">
    <location>
        <begin position="569"/>
        <end position="952"/>
    </location>
</feature>
<accession>A0ABM9JYM2</accession>
<evidence type="ECO:0000256" key="3">
    <source>
        <dbReference type="ARBA" id="ARBA00023125"/>
    </source>
</evidence>
<organism evidence="7 8">
    <name type="scientific">Ralstonia psammae</name>
    <dbReference type="NCBI Taxonomy" id="3058598"/>
    <lineage>
        <taxon>Bacteria</taxon>
        <taxon>Pseudomonadati</taxon>
        <taxon>Pseudomonadota</taxon>
        <taxon>Betaproteobacteria</taxon>
        <taxon>Burkholderiales</taxon>
        <taxon>Burkholderiaceae</taxon>
        <taxon>Ralstonia</taxon>
    </lineage>
</organism>
<gene>
    <name evidence="7" type="ORF">LMG19083_04746</name>
</gene>
<evidence type="ECO:0000256" key="2">
    <source>
        <dbReference type="ARBA" id="ARBA00022578"/>
    </source>
</evidence>
<keyword evidence="2" id="KW-0815">Transposition</keyword>
<name>A0ABM9JYM2_9RALS</name>
<dbReference type="InterPro" id="IPR047653">
    <property type="entry name" value="Tn3-like_transpos"/>
</dbReference>
<protein>
    <submittedName>
        <fullName evidence="7">Tn3 family transposase IS882</fullName>
    </submittedName>
</protein>
<sequence length="977" mass="110315">MPGLEFRYVGKDSLPTRLSEFDVENYFALTDSDVAVINEKFRRDGRAGAAIQLVFLRASGRTLDQLNTLPRQLLRYVGEKLGTVSPTIASLRTIYQRYKTLYDHQIWACEYLGLSRLDGDQWTGLETWMRQDAAESLTIEELLQHAHYWLYERRILIPSTRALRDLARTIWAGIERDLLAMIDVVVLPEQILRAEAAVLAQHAISGTTVLEWLKTPPARHSPSTMTETLAKISFLKGLGAHTWTFDAVPIEKQRAYGQRIQARRPAKVRELKASTRTLELVFFLRITLLELTDAMVYQSGRRISDLVRQAYNKTTTKQARSAVEYRQQLVEIKALVDDTRRSAEERLADIGKLLEGLSSRPPASHAASVRETLTEDHHRLRNLLTPLRALEFASHGNDPAMRQLDLIGGLHDQGMTELPPDCTVSVSASWRELVDGEDRQRALRALEASAVMSLRKGLRRGTVWINHSLSFRERDQLLIPPVQWEVDRDRHLSSLGLPNQASLYLDRLTEHLKAGLAALDEAREAGHFTIDADGVLHLSPLEAQTTDTTPQRTRDLLFKDIGSTQFAYMILEMDARTNFSEVLLARKARDAHELISLYAALIAHGTELDAKGVAAMIPQLDPAHVSTAMRALEMPGRLRRANERVVEFQRRHAITDLWGTGQLASSDSMSLDTSPHLFYARADPRRRTHAVGIYTHVLDQHGIVYNQPMVLNERQTGVAIEGVMRHNETRADGGLLRLAVDTHGYTNVGMAVAKLLGFDLCPWLRNLSERKLYLPRGLSVAEGLSAAVSHEISLKAIRDGWDSLLRLVASIHSGRVSAVVALQRFGSAAQGDPTHRAADHLGKLLRTLFLCDFFSNIEFRRELRTLLNRGESVHQLQRAIYMSKVQHERGRRQDEMIAISGALTLLTNLVIAWNTEHMQATVDTWRRKGQRIEDDWLRRMGPAHFAHVNFRGILSFPIHLYQDALIETAPRRRASGT</sequence>
<evidence type="ECO:0000256" key="1">
    <source>
        <dbReference type="ARBA" id="ARBA00009402"/>
    </source>
</evidence>
<keyword evidence="4" id="KW-0233">DNA recombination</keyword>
<keyword evidence="8" id="KW-1185">Reference proteome</keyword>
<evidence type="ECO:0000313" key="7">
    <source>
        <dbReference type="EMBL" id="CAJ0808653.1"/>
    </source>
</evidence>
<evidence type="ECO:0000259" key="5">
    <source>
        <dbReference type="Pfam" id="PF01526"/>
    </source>
</evidence>
<dbReference type="Proteomes" id="UP001189813">
    <property type="component" value="Unassembled WGS sequence"/>
</dbReference>
<dbReference type="InterPro" id="IPR002513">
    <property type="entry name" value="Tn3_Tnp_DDE_dom"/>
</dbReference>
<reference evidence="7 8" key="1">
    <citation type="submission" date="2023-07" db="EMBL/GenBank/DDBJ databases">
        <authorList>
            <person name="Peeters C."/>
        </authorList>
    </citation>
    <scope>NUCLEOTIDE SEQUENCE [LARGE SCALE GENOMIC DNA]</scope>
    <source>
        <strain evidence="7 8">LMG 19083</strain>
    </source>
</reference>
<dbReference type="Pfam" id="PF01526">
    <property type="entry name" value="DDE_Tnp_Tn3"/>
    <property type="match status" value="1"/>
</dbReference>
<proteinExistence type="inferred from homology"/>
<dbReference type="EMBL" id="CATZBU010000021">
    <property type="protein sequence ID" value="CAJ0808653.1"/>
    <property type="molecule type" value="Genomic_DNA"/>
</dbReference>
<evidence type="ECO:0000313" key="8">
    <source>
        <dbReference type="Proteomes" id="UP001189813"/>
    </source>
</evidence>
<dbReference type="RefSeq" id="WP_316669254.1">
    <property type="nucleotide sequence ID" value="NZ_CATZBU010000021.1"/>
</dbReference>
<evidence type="ECO:0000259" key="6">
    <source>
        <dbReference type="Pfam" id="PF13700"/>
    </source>
</evidence>
<dbReference type="Pfam" id="PF13700">
    <property type="entry name" value="DUF4158"/>
    <property type="match status" value="1"/>
</dbReference>
<keyword evidence="3" id="KW-0238">DNA-binding</keyword>
<comment type="similarity">
    <text evidence="1">Belongs to the transposase 7 family.</text>
</comment>
<dbReference type="NCBIfam" id="NF033527">
    <property type="entry name" value="transpos_Tn3"/>
    <property type="match status" value="1"/>
</dbReference>
<dbReference type="InterPro" id="IPR025296">
    <property type="entry name" value="DUF4158"/>
</dbReference>
<feature type="domain" description="DUF4158" evidence="6">
    <location>
        <begin position="14"/>
        <end position="168"/>
    </location>
</feature>
<comment type="caution">
    <text evidence="7">The sequence shown here is derived from an EMBL/GenBank/DDBJ whole genome shotgun (WGS) entry which is preliminary data.</text>
</comment>